<sequence length="135" mass="16228">MNQNKKQKTKQKIEIVKEFTKEEFNKTLKNLKEIEEKSLKEIEEKSLKEIEEKPLKEIEEKSLLDKTNQEYINLQTRMLVSNQKRNQKLFESGKKFSDVVIQIGEKNQEFYCYKGILACQSLFFSKIFFDLIFFI</sequence>
<dbReference type="Proteomes" id="UP001149090">
    <property type="component" value="Unassembled WGS sequence"/>
</dbReference>
<reference evidence="3" key="1">
    <citation type="submission" date="2022-10" db="EMBL/GenBank/DDBJ databases">
        <title>Novel sulphate-reducing endosymbionts in the free-living metamonad Anaeramoeba.</title>
        <authorList>
            <person name="Jerlstrom-Hultqvist J."/>
            <person name="Cepicka I."/>
            <person name="Gallot-Lavallee L."/>
            <person name="Salas-Leiva D."/>
            <person name="Curtis B.A."/>
            <person name="Zahonova K."/>
            <person name="Pipaliya S."/>
            <person name="Dacks J."/>
            <person name="Roger A.J."/>
        </authorList>
    </citation>
    <scope>NUCLEOTIDE SEQUENCE</scope>
    <source>
        <strain evidence="3">BMAN</strain>
    </source>
</reference>
<evidence type="ECO:0000259" key="2">
    <source>
        <dbReference type="PROSITE" id="PS50097"/>
    </source>
</evidence>
<evidence type="ECO:0000256" key="1">
    <source>
        <dbReference type="SAM" id="Coils"/>
    </source>
</evidence>
<dbReference type="PROSITE" id="PS50097">
    <property type="entry name" value="BTB"/>
    <property type="match status" value="1"/>
</dbReference>
<organism evidence="3 4">
    <name type="scientific">Anaeramoeba ignava</name>
    <name type="common">Anaerobic marine amoeba</name>
    <dbReference type="NCBI Taxonomy" id="1746090"/>
    <lineage>
        <taxon>Eukaryota</taxon>
        <taxon>Metamonada</taxon>
        <taxon>Anaeramoebidae</taxon>
        <taxon>Anaeramoeba</taxon>
    </lineage>
</organism>
<comment type="caution">
    <text evidence="3">The sequence shown here is derived from an EMBL/GenBank/DDBJ whole genome shotgun (WGS) entry which is preliminary data.</text>
</comment>
<evidence type="ECO:0000313" key="4">
    <source>
        <dbReference type="Proteomes" id="UP001149090"/>
    </source>
</evidence>
<keyword evidence="4" id="KW-1185">Reference proteome</keyword>
<dbReference type="EMBL" id="JAPDFW010000071">
    <property type="protein sequence ID" value="KAJ5073996.1"/>
    <property type="molecule type" value="Genomic_DNA"/>
</dbReference>
<dbReference type="InterPro" id="IPR011333">
    <property type="entry name" value="SKP1/BTB/POZ_sf"/>
</dbReference>
<accession>A0A9Q0LJW1</accession>
<dbReference type="SUPFAM" id="SSF54695">
    <property type="entry name" value="POZ domain"/>
    <property type="match status" value="1"/>
</dbReference>
<name>A0A9Q0LJW1_ANAIG</name>
<evidence type="ECO:0000313" key="3">
    <source>
        <dbReference type="EMBL" id="KAJ5073996.1"/>
    </source>
</evidence>
<dbReference type="InterPro" id="IPR000210">
    <property type="entry name" value="BTB/POZ_dom"/>
</dbReference>
<dbReference type="CDD" id="cd18186">
    <property type="entry name" value="BTB_POZ_ZBTB_KLHL-like"/>
    <property type="match status" value="1"/>
</dbReference>
<feature type="coiled-coil region" evidence="1">
    <location>
        <begin position="17"/>
        <end position="45"/>
    </location>
</feature>
<keyword evidence="1" id="KW-0175">Coiled coil</keyword>
<dbReference type="Gene3D" id="3.30.710.10">
    <property type="entry name" value="Potassium Channel Kv1.1, Chain A"/>
    <property type="match status" value="1"/>
</dbReference>
<dbReference type="Pfam" id="PF00651">
    <property type="entry name" value="BTB"/>
    <property type="match status" value="1"/>
</dbReference>
<protein>
    <submittedName>
        <fullName evidence="3">Speckle-type poz protein</fullName>
    </submittedName>
</protein>
<proteinExistence type="predicted"/>
<feature type="domain" description="BTB" evidence="2">
    <location>
        <begin position="97"/>
        <end position="128"/>
    </location>
</feature>
<gene>
    <name evidence="3" type="ORF">M0811_08269</name>
</gene>
<dbReference type="AlphaFoldDB" id="A0A9Q0LJW1"/>